<dbReference type="Gene3D" id="2.40.160.50">
    <property type="entry name" value="membrane protein fhac: a member of the omp85/tpsb transporter family"/>
    <property type="match status" value="1"/>
</dbReference>
<keyword evidence="15" id="KW-1185">Reference proteome</keyword>
<dbReference type="EMBL" id="CP003989">
    <property type="protein sequence ID" value="AGA32199.1"/>
    <property type="molecule type" value="Genomic_DNA"/>
</dbReference>
<dbReference type="GO" id="GO:0097347">
    <property type="term" value="C:TAM protein secretion complex"/>
    <property type="evidence" value="ECO:0007669"/>
    <property type="project" value="TreeGrafter"/>
</dbReference>
<proteinExistence type="inferred from homology"/>
<comment type="similarity">
    <text evidence="2">Belongs to the TamA family.</text>
</comment>
<dbReference type="InterPro" id="IPR000184">
    <property type="entry name" value="Bac_surfAg_D15"/>
</dbReference>
<evidence type="ECO:0000256" key="8">
    <source>
        <dbReference type="ARBA" id="ARBA00023237"/>
    </source>
</evidence>
<evidence type="ECO:0000313" key="15">
    <source>
        <dbReference type="Proteomes" id="UP000010809"/>
    </source>
</evidence>
<accession>L0DRI3</accession>
<dbReference type="PATRIC" id="fig|1255043.3.peg.500"/>
<comment type="subcellular location">
    <subcellularLocation>
        <location evidence="1">Cell outer membrane</location>
    </subcellularLocation>
</comment>
<feature type="domain" description="TamA POTRA" evidence="13">
    <location>
        <begin position="19"/>
        <end position="95"/>
    </location>
</feature>
<gene>
    <name evidence="14" type="primary">ytfM [H]</name>
    <name evidence="14" type="ordered locus">TVNIR_0497</name>
</gene>
<dbReference type="PANTHER" id="PTHR12815:SF47">
    <property type="entry name" value="TRANSLOCATION AND ASSEMBLY MODULE SUBUNIT TAMA"/>
    <property type="match status" value="1"/>
</dbReference>
<evidence type="ECO:0000259" key="11">
    <source>
        <dbReference type="Pfam" id="PF01103"/>
    </source>
</evidence>
<evidence type="ECO:0000256" key="5">
    <source>
        <dbReference type="ARBA" id="ARBA00022692"/>
    </source>
</evidence>
<dbReference type="AlphaFoldDB" id="L0DRI3"/>
<keyword evidence="8" id="KW-0998">Cell outer membrane</keyword>
<organism evidence="14 15">
    <name type="scientific">Thioalkalivibrio nitratireducens (strain DSM 14787 / UNIQEM 213 / ALEN2)</name>
    <dbReference type="NCBI Taxonomy" id="1255043"/>
    <lineage>
        <taxon>Bacteria</taxon>
        <taxon>Pseudomonadati</taxon>
        <taxon>Pseudomonadota</taxon>
        <taxon>Gammaproteobacteria</taxon>
        <taxon>Chromatiales</taxon>
        <taxon>Ectothiorhodospiraceae</taxon>
        <taxon>Thioalkalivibrio</taxon>
    </lineage>
</organism>
<dbReference type="InterPro" id="IPR035243">
    <property type="entry name" value="TamA_POTRA_Dom_1"/>
</dbReference>
<sequence>MLLSLSLGSGAADAQGIPELRIDGGTTEQRDNIRAFLPMTRYSCELPEFRERGVIRDAGDRVRQALRALGHYQPQLELIVARTEECWNLELQLDPGPVARIAAVDVQVTGEGAEDPAFVAIATAPGIAVGDRLRHDHYDRLRSRLIRAAADRGYFDAELTTSQLRVDPEANVAQVVLHMDSGPRYRFGPITLEQDILRPEFVERLYPFETGAPYSSGQLIALQRNLSDSGYFESVRVRPRVDDAVDREVPITAEVGTRKRTAYEARLGFSTDTGPRLGLAMDRRYANRRGHRYHAELEASTKRSGIGFNYDIPLRDPLREHLSLFATYRTEDTAGTRSDRAQIGASRVRQHASGWQTTEGIRYEYEEFTVGGVSDTTQMLLPSYRVNRSESDDPLFPRNGYRVELLGQGAHESLASSISFLQARGSAKYIRGLGAGRMILRGDAGLTYSDDVQEMPKSLRFFAGGDTSVRGFGFQKLGPQDDEGRIIGGRHLLVGSVEYDHPFGDGPWGGAVFLDAGNAFDSFDDYDLKLGFGAGVRWRSPVGPIRVDLAHAPDSPDSFRIHFTMGPDL</sequence>
<evidence type="ECO:0000256" key="9">
    <source>
        <dbReference type="ARBA" id="ARBA00033063"/>
    </source>
</evidence>
<evidence type="ECO:0000259" key="13">
    <source>
        <dbReference type="Pfam" id="PF17243"/>
    </source>
</evidence>
<evidence type="ECO:0000256" key="7">
    <source>
        <dbReference type="ARBA" id="ARBA00023136"/>
    </source>
</evidence>
<keyword evidence="7" id="KW-0472">Membrane</keyword>
<evidence type="ECO:0000256" key="3">
    <source>
        <dbReference type="ARBA" id="ARBA00015419"/>
    </source>
</evidence>
<dbReference type="GO" id="GO:0009279">
    <property type="term" value="C:cell outer membrane"/>
    <property type="evidence" value="ECO:0007669"/>
    <property type="project" value="UniProtKB-SubCell"/>
</dbReference>
<dbReference type="eggNOG" id="COG0729">
    <property type="taxonomic scope" value="Bacteria"/>
</dbReference>
<dbReference type="Pfam" id="PF01103">
    <property type="entry name" value="Omp85"/>
    <property type="match status" value="1"/>
</dbReference>
<dbReference type="GO" id="GO:0009306">
    <property type="term" value="P:protein secretion"/>
    <property type="evidence" value="ECO:0007669"/>
    <property type="project" value="TreeGrafter"/>
</dbReference>
<dbReference type="STRING" id="1255043.TVNIR_0497"/>
<dbReference type="InterPro" id="IPR039910">
    <property type="entry name" value="D15-like"/>
</dbReference>
<evidence type="ECO:0000256" key="6">
    <source>
        <dbReference type="ARBA" id="ARBA00022729"/>
    </source>
</evidence>
<dbReference type="KEGG" id="tni:TVNIR_0497"/>
<dbReference type="PANTHER" id="PTHR12815">
    <property type="entry name" value="SORTING AND ASSEMBLY MACHINERY SAMM50 PROTEIN FAMILY MEMBER"/>
    <property type="match status" value="1"/>
</dbReference>
<evidence type="ECO:0000256" key="1">
    <source>
        <dbReference type="ARBA" id="ARBA00004442"/>
    </source>
</evidence>
<evidence type="ECO:0000259" key="12">
    <source>
        <dbReference type="Pfam" id="PF07244"/>
    </source>
</evidence>
<feature type="domain" description="Bacterial surface antigen (D15)" evidence="11">
    <location>
        <begin position="289"/>
        <end position="566"/>
    </location>
</feature>
<evidence type="ECO:0000256" key="10">
    <source>
        <dbReference type="ARBA" id="ARBA00093548"/>
    </source>
</evidence>
<dbReference type="HOGENOM" id="CLU_018618_1_0_6"/>
<evidence type="ECO:0000256" key="4">
    <source>
        <dbReference type="ARBA" id="ARBA00022452"/>
    </source>
</evidence>
<dbReference type="InterPro" id="IPR010827">
    <property type="entry name" value="BamA/TamA_POTRA"/>
</dbReference>
<keyword evidence="6" id="KW-0732">Signal</keyword>
<dbReference type="Proteomes" id="UP000010809">
    <property type="component" value="Chromosome"/>
</dbReference>
<protein>
    <recommendedName>
        <fullName evidence="3">Translocation and assembly module subunit TamA</fullName>
    </recommendedName>
    <alternativeName>
        <fullName evidence="9">Autotransporter assembly factor TamA</fullName>
    </alternativeName>
</protein>
<evidence type="ECO:0000256" key="2">
    <source>
        <dbReference type="ARBA" id="ARBA00010248"/>
    </source>
</evidence>
<feature type="domain" description="POTRA" evidence="12">
    <location>
        <begin position="185"/>
        <end position="254"/>
    </location>
</feature>
<keyword evidence="5" id="KW-0812">Transmembrane</keyword>
<comment type="subunit">
    <text evidence="10">Interacts with TamB to form the translocation and assembly module (TAM).</text>
</comment>
<reference evidence="14" key="1">
    <citation type="submission" date="2015-12" db="EMBL/GenBank/DDBJ databases">
        <authorList>
            <person name="Tikhonova T.V."/>
            <person name="Pavlov A.R."/>
            <person name="Beletsky A.V."/>
            <person name="Mardanov A.V."/>
            <person name="Sorokin D.Y."/>
            <person name="Ravin N.V."/>
            <person name="Popov V.O."/>
        </authorList>
    </citation>
    <scope>NUCLEOTIDE SEQUENCE</scope>
    <source>
        <strain evidence="14">DSM 14787</strain>
    </source>
</reference>
<keyword evidence="4" id="KW-1134">Transmembrane beta strand</keyword>
<dbReference type="Pfam" id="PF17243">
    <property type="entry name" value="POTRA_TamA_1"/>
    <property type="match status" value="1"/>
</dbReference>
<evidence type="ECO:0000313" key="14">
    <source>
        <dbReference type="EMBL" id="AGA32199.1"/>
    </source>
</evidence>
<name>L0DRI3_THIND</name>
<dbReference type="Pfam" id="PF07244">
    <property type="entry name" value="POTRA"/>
    <property type="match status" value="1"/>
</dbReference>
<dbReference type="Gene3D" id="3.10.20.310">
    <property type="entry name" value="membrane protein fhac"/>
    <property type="match status" value="3"/>
</dbReference>